<feature type="domain" description="Allantoicase" evidence="3">
    <location>
        <begin position="18"/>
        <end position="174"/>
    </location>
</feature>
<dbReference type="GO" id="GO:0004037">
    <property type="term" value="F:allantoicase activity"/>
    <property type="evidence" value="ECO:0007669"/>
    <property type="project" value="UniProtKB-EC"/>
</dbReference>
<dbReference type="PIRSF" id="PIRSF016516">
    <property type="entry name" value="Allantoicase"/>
    <property type="match status" value="1"/>
</dbReference>
<keyword evidence="5" id="KW-1185">Reference proteome</keyword>
<protein>
    <recommendedName>
        <fullName evidence="2">Probable allantoicase</fullName>
        <ecNumber evidence="2">3.5.3.4</ecNumber>
    </recommendedName>
    <alternativeName>
        <fullName evidence="2">Allantoate amidinohydrolase</fullName>
    </alternativeName>
</protein>
<dbReference type="InterPro" id="IPR008979">
    <property type="entry name" value="Galactose-bd-like_sf"/>
</dbReference>
<dbReference type="InterPro" id="IPR015908">
    <property type="entry name" value="Allantoicase_dom"/>
</dbReference>
<dbReference type="Gene3D" id="2.60.120.260">
    <property type="entry name" value="Galactose-binding domain-like"/>
    <property type="match status" value="2"/>
</dbReference>
<evidence type="ECO:0000313" key="5">
    <source>
        <dbReference type="Proteomes" id="UP001413721"/>
    </source>
</evidence>
<dbReference type="EC" id="3.5.3.4" evidence="2"/>
<comment type="caution">
    <text evidence="4">The sequence shown here is derived from an EMBL/GenBank/DDBJ whole genome shotgun (WGS) entry which is preliminary data.</text>
</comment>
<dbReference type="RefSeq" id="WP_345933611.1">
    <property type="nucleotide sequence ID" value="NZ_JBBKTV010000005.1"/>
</dbReference>
<dbReference type="InterPro" id="IPR005164">
    <property type="entry name" value="Allantoicase"/>
</dbReference>
<proteinExistence type="inferred from homology"/>
<keyword evidence="2 4" id="KW-0378">Hydrolase</keyword>
<organism evidence="4 5">
    <name type="scientific">Tistrella arctica</name>
    <dbReference type="NCBI Taxonomy" id="3133430"/>
    <lineage>
        <taxon>Bacteria</taxon>
        <taxon>Pseudomonadati</taxon>
        <taxon>Pseudomonadota</taxon>
        <taxon>Alphaproteobacteria</taxon>
        <taxon>Geminicoccales</taxon>
        <taxon>Geminicoccaceae</taxon>
        <taxon>Tistrella</taxon>
    </lineage>
</organism>
<dbReference type="NCBIfam" id="TIGR02961">
    <property type="entry name" value="allantoicase"/>
    <property type="match status" value="1"/>
</dbReference>
<dbReference type="Proteomes" id="UP001413721">
    <property type="component" value="Unassembled WGS sequence"/>
</dbReference>
<dbReference type="Pfam" id="PF03561">
    <property type="entry name" value="Allantoicase"/>
    <property type="match status" value="2"/>
</dbReference>
<dbReference type="HAMAP" id="MF_00813">
    <property type="entry name" value="Allantoicase"/>
    <property type="match status" value="1"/>
</dbReference>
<comment type="pathway">
    <text evidence="2">Nitrogen metabolism; (S)-allantoin degradation; (S)-ureidoglycolate from allantoate (aminidohydrolase route): step 1/1.</text>
</comment>
<evidence type="ECO:0000256" key="2">
    <source>
        <dbReference type="HAMAP-Rule" id="MF_00813"/>
    </source>
</evidence>
<accession>A0ABU9YQH2</accession>
<dbReference type="PANTHER" id="PTHR12045">
    <property type="entry name" value="ALLANTOICASE"/>
    <property type="match status" value="1"/>
</dbReference>
<dbReference type="PANTHER" id="PTHR12045:SF3">
    <property type="entry name" value="INACTIVE ALLANTOICASE-RELATED"/>
    <property type="match status" value="1"/>
</dbReference>
<feature type="domain" description="Allantoicase" evidence="3">
    <location>
        <begin position="194"/>
        <end position="334"/>
    </location>
</feature>
<comment type="similarity">
    <text evidence="1 2">Belongs to the allantoicase family.</text>
</comment>
<dbReference type="EMBL" id="JBBKTW010000009">
    <property type="protein sequence ID" value="MEN2991051.1"/>
    <property type="molecule type" value="Genomic_DNA"/>
</dbReference>
<gene>
    <name evidence="2 4" type="primary">alc</name>
    <name evidence="4" type="ORF">WG926_22255</name>
</gene>
<evidence type="ECO:0000259" key="3">
    <source>
        <dbReference type="Pfam" id="PF03561"/>
    </source>
</evidence>
<comment type="catalytic activity">
    <reaction evidence="2">
        <text>allantoate + H2O = (S)-ureidoglycolate + urea</text>
        <dbReference type="Rhea" id="RHEA:11016"/>
        <dbReference type="ChEBI" id="CHEBI:15377"/>
        <dbReference type="ChEBI" id="CHEBI:16199"/>
        <dbReference type="ChEBI" id="CHEBI:17536"/>
        <dbReference type="ChEBI" id="CHEBI:57296"/>
        <dbReference type="EC" id="3.5.3.4"/>
    </reaction>
</comment>
<name>A0ABU9YQH2_9PROT</name>
<dbReference type="SUPFAM" id="SSF49785">
    <property type="entry name" value="Galactose-binding domain-like"/>
    <property type="match status" value="2"/>
</dbReference>
<evidence type="ECO:0000256" key="1">
    <source>
        <dbReference type="ARBA" id="ARBA00009242"/>
    </source>
</evidence>
<keyword evidence="2" id="KW-0659">Purine metabolism</keyword>
<reference evidence="4 5" key="1">
    <citation type="submission" date="2024-03" db="EMBL/GenBank/DDBJ databases">
        <title>High-quality draft genome sequencing of Tistrella sp. BH-R2-4.</title>
        <authorList>
            <person name="Dong C."/>
        </authorList>
    </citation>
    <scope>NUCLEOTIDE SEQUENCE [LARGE SCALE GENOMIC DNA]</scope>
    <source>
        <strain evidence="4 5">BH-R2-4</strain>
    </source>
</reference>
<evidence type="ECO:0000313" key="4">
    <source>
        <dbReference type="EMBL" id="MEN2991051.1"/>
    </source>
</evidence>
<sequence>MPIFAPTAAINLASRALGARTLSCSDDFFGALDRLIDDAPPVFVPGKYDDNGKWMDGWESRRRRDDGHDWCVLALAAPGHIDAIEIDTRHFTGNFPAAAGLWALTGDSVAETPAADDPRWQRILAPSALKGDAGNAFMPDAAVIAAAGGRAWTHLKLDIFPDGGVARLRVYGRPASLPAPRADGQVELSSALGGARAIAWNDAHYGDPRHLLLPGLGARMEDGWETRRRREPGHDWCIIRLATPGRVAFIEIDTRRFKGNYPDTCSVQGVMAPRMADAACVPQSLFWADVLTSRKLGPDAFHGFEPDAPAILSHIRFNIFPDGGVNRLRIFGTPCAVE</sequence>